<evidence type="ECO:0000313" key="3">
    <source>
        <dbReference type="Proteomes" id="UP000054248"/>
    </source>
</evidence>
<dbReference type="AlphaFoldDB" id="A0A0C3Q095"/>
<dbReference type="HOGENOM" id="CLU_2814305_0_0_1"/>
<feature type="region of interest" description="Disordered" evidence="1">
    <location>
        <begin position="1"/>
        <end position="29"/>
    </location>
</feature>
<evidence type="ECO:0000313" key="2">
    <source>
        <dbReference type="EMBL" id="KIO15294.1"/>
    </source>
</evidence>
<name>A0A0C3Q095_9AGAM</name>
<dbReference type="Proteomes" id="UP000054248">
    <property type="component" value="Unassembled WGS sequence"/>
</dbReference>
<sequence length="67" mass="7493">MSKNTSLPELLSSTGPESRPSSQNSPGNLKLHNDLLLRMLLLLSLFVLPAHKPRKQWNSDHAQRHPG</sequence>
<reference evidence="2 3" key="1">
    <citation type="submission" date="2014-04" db="EMBL/GenBank/DDBJ databases">
        <authorList>
            <consortium name="DOE Joint Genome Institute"/>
            <person name="Kuo A."/>
            <person name="Girlanda M."/>
            <person name="Perotto S."/>
            <person name="Kohler A."/>
            <person name="Nagy L.G."/>
            <person name="Floudas D."/>
            <person name="Copeland A."/>
            <person name="Barry K.W."/>
            <person name="Cichocki N."/>
            <person name="Veneault-Fourrey C."/>
            <person name="LaButti K."/>
            <person name="Lindquist E.A."/>
            <person name="Lipzen A."/>
            <person name="Lundell T."/>
            <person name="Morin E."/>
            <person name="Murat C."/>
            <person name="Sun H."/>
            <person name="Tunlid A."/>
            <person name="Henrissat B."/>
            <person name="Grigoriev I.V."/>
            <person name="Hibbett D.S."/>
            <person name="Martin F."/>
            <person name="Nordberg H.P."/>
            <person name="Cantor M.N."/>
            <person name="Hua S.X."/>
        </authorList>
    </citation>
    <scope>NUCLEOTIDE SEQUENCE [LARGE SCALE GENOMIC DNA]</scope>
    <source>
        <strain evidence="2 3">MUT 4182</strain>
    </source>
</reference>
<reference evidence="3" key="2">
    <citation type="submission" date="2015-01" db="EMBL/GenBank/DDBJ databases">
        <title>Evolutionary Origins and Diversification of the Mycorrhizal Mutualists.</title>
        <authorList>
            <consortium name="DOE Joint Genome Institute"/>
            <consortium name="Mycorrhizal Genomics Consortium"/>
            <person name="Kohler A."/>
            <person name="Kuo A."/>
            <person name="Nagy L.G."/>
            <person name="Floudas D."/>
            <person name="Copeland A."/>
            <person name="Barry K.W."/>
            <person name="Cichocki N."/>
            <person name="Veneault-Fourrey C."/>
            <person name="LaButti K."/>
            <person name="Lindquist E.A."/>
            <person name="Lipzen A."/>
            <person name="Lundell T."/>
            <person name="Morin E."/>
            <person name="Murat C."/>
            <person name="Riley R."/>
            <person name="Ohm R."/>
            <person name="Sun H."/>
            <person name="Tunlid A."/>
            <person name="Henrissat B."/>
            <person name="Grigoriev I.V."/>
            <person name="Hibbett D.S."/>
            <person name="Martin F."/>
        </authorList>
    </citation>
    <scope>NUCLEOTIDE SEQUENCE [LARGE SCALE GENOMIC DNA]</scope>
    <source>
        <strain evidence="3">MUT 4182</strain>
    </source>
</reference>
<organism evidence="2 3">
    <name type="scientific">Tulasnella calospora MUT 4182</name>
    <dbReference type="NCBI Taxonomy" id="1051891"/>
    <lineage>
        <taxon>Eukaryota</taxon>
        <taxon>Fungi</taxon>
        <taxon>Dikarya</taxon>
        <taxon>Basidiomycota</taxon>
        <taxon>Agaricomycotina</taxon>
        <taxon>Agaricomycetes</taxon>
        <taxon>Cantharellales</taxon>
        <taxon>Tulasnellaceae</taxon>
        <taxon>Tulasnella</taxon>
    </lineage>
</organism>
<dbReference type="EMBL" id="KN824256">
    <property type="protein sequence ID" value="KIO15294.1"/>
    <property type="molecule type" value="Genomic_DNA"/>
</dbReference>
<feature type="compositionally biased region" description="Polar residues" evidence="1">
    <location>
        <begin position="1"/>
        <end position="27"/>
    </location>
</feature>
<keyword evidence="3" id="KW-1185">Reference proteome</keyword>
<accession>A0A0C3Q095</accession>
<proteinExistence type="predicted"/>
<evidence type="ECO:0000256" key="1">
    <source>
        <dbReference type="SAM" id="MobiDB-lite"/>
    </source>
</evidence>
<gene>
    <name evidence="2" type="ORF">M407DRAFT_247255</name>
</gene>
<protein>
    <submittedName>
        <fullName evidence="2">Uncharacterized protein</fullName>
    </submittedName>
</protein>